<name>A0A563VN96_9CYAN</name>
<dbReference type="PANTHER" id="PTHR43065">
    <property type="entry name" value="SENSOR HISTIDINE KINASE"/>
    <property type="match status" value="1"/>
</dbReference>
<dbReference type="Pfam" id="PF02518">
    <property type="entry name" value="HATPase_c"/>
    <property type="match status" value="1"/>
</dbReference>
<dbReference type="Pfam" id="PF00027">
    <property type="entry name" value="cNMP_binding"/>
    <property type="match status" value="1"/>
</dbReference>
<keyword evidence="3" id="KW-0808">Transferase</keyword>
<dbReference type="GO" id="GO:0004673">
    <property type="term" value="F:protein histidine kinase activity"/>
    <property type="evidence" value="ECO:0007669"/>
    <property type="project" value="UniProtKB-EC"/>
</dbReference>
<feature type="domain" description="Cyclic nucleotide-binding" evidence="5">
    <location>
        <begin position="52"/>
        <end position="171"/>
    </location>
</feature>
<evidence type="ECO:0000259" key="6">
    <source>
        <dbReference type="PROSITE" id="PS50109"/>
    </source>
</evidence>
<sequence>MLNPISLFQGLNPEAQLKLQDVCVETTLNPGKTRFRQGDSVNHLKMLNRISLFQGLTPEAQLKLQDVCFETTLNPGEILFRQGEPATHFYVVLKGEIQISQKIDDREIAIASYDQDTFFGEVPILAGTDHLASSKAISDTHLYLFQEDDFWQMLLNFPSIRKVVLGHMAARTQELQMLSQHHEKLIGLGTLAAGLAHELNNPASAACGAVSQLKKLTPEIQAFALKHIEPCLTPIQFENLLKLKREAIDCIAEPRCISPLEQIELEDKLTIWLEEHDISDGWKFAPNLVAGGITPKKLAILEENLTANTLNYLFTCLELTLAQTSLLSTLEESASRISQIVSAVKSYSYVDQAPLKKRNTDVHKGLDNTVTILNYKLEKHNLFVVRNYLDNLPLIKADGGSLNQVWTNLIDNAIDALIGQNNGTIKLSTSVEKNFVVVEIADNGSGIPPEIQSRIFEPFFTTKEIGQGTGIGLDLVYRIIVAEHHGDIQSCSEPGNTKFRIKLPINS</sequence>
<evidence type="ECO:0000256" key="2">
    <source>
        <dbReference type="ARBA" id="ARBA00012438"/>
    </source>
</evidence>
<dbReference type="Gene3D" id="3.30.565.10">
    <property type="entry name" value="Histidine kinase-like ATPase, C-terminal domain"/>
    <property type="match status" value="1"/>
</dbReference>
<dbReference type="InterPro" id="IPR036890">
    <property type="entry name" value="HATPase_C_sf"/>
</dbReference>
<evidence type="ECO:0000256" key="1">
    <source>
        <dbReference type="ARBA" id="ARBA00000085"/>
    </source>
</evidence>
<dbReference type="Proteomes" id="UP000320055">
    <property type="component" value="Unassembled WGS sequence"/>
</dbReference>
<keyword evidence="4" id="KW-0902">Two-component regulatory system</keyword>
<dbReference type="InterPro" id="IPR003594">
    <property type="entry name" value="HATPase_dom"/>
</dbReference>
<evidence type="ECO:0000259" key="5">
    <source>
        <dbReference type="PROSITE" id="PS50042"/>
    </source>
</evidence>
<dbReference type="AlphaFoldDB" id="A0A563VN96"/>
<dbReference type="InterPro" id="IPR004358">
    <property type="entry name" value="Sig_transdc_His_kin-like_C"/>
</dbReference>
<dbReference type="Gene3D" id="1.10.287.130">
    <property type="match status" value="1"/>
</dbReference>
<protein>
    <recommendedName>
        <fullName evidence="2">histidine kinase</fullName>
        <ecNumber evidence="2">2.7.13.3</ecNumber>
    </recommendedName>
</protein>
<dbReference type="CDD" id="cd00038">
    <property type="entry name" value="CAP_ED"/>
    <property type="match status" value="1"/>
</dbReference>
<evidence type="ECO:0000313" key="8">
    <source>
        <dbReference type="Proteomes" id="UP000320055"/>
    </source>
</evidence>
<dbReference type="GO" id="GO:0005524">
    <property type="term" value="F:ATP binding"/>
    <property type="evidence" value="ECO:0007669"/>
    <property type="project" value="UniProtKB-KW"/>
</dbReference>
<reference evidence="7 8" key="1">
    <citation type="submission" date="2019-01" db="EMBL/GenBank/DDBJ databases">
        <authorList>
            <person name="Brito A."/>
        </authorList>
    </citation>
    <scope>NUCLEOTIDE SEQUENCE [LARGE SCALE GENOMIC DNA]</scope>
    <source>
        <strain evidence="7">1</strain>
    </source>
</reference>
<keyword evidence="3" id="KW-0418">Kinase</keyword>
<feature type="domain" description="Cyclic nucleotide-binding" evidence="5">
    <location>
        <begin position="7"/>
        <end position="47"/>
    </location>
</feature>
<proteinExistence type="predicted"/>
<dbReference type="SUPFAM" id="SSF55874">
    <property type="entry name" value="ATPase domain of HSP90 chaperone/DNA topoisomerase II/histidine kinase"/>
    <property type="match status" value="1"/>
</dbReference>
<dbReference type="SMART" id="SM00100">
    <property type="entry name" value="cNMP"/>
    <property type="match status" value="1"/>
</dbReference>
<dbReference type="GO" id="GO:0000160">
    <property type="term" value="P:phosphorelay signal transduction system"/>
    <property type="evidence" value="ECO:0007669"/>
    <property type="project" value="UniProtKB-KW"/>
</dbReference>
<keyword evidence="8" id="KW-1185">Reference proteome</keyword>
<feature type="domain" description="Histidine kinase" evidence="6">
    <location>
        <begin position="326"/>
        <end position="507"/>
    </location>
</feature>
<dbReference type="EC" id="2.7.13.3" evidence="2"/>
<accession>A0A563VN96</accession>
<dbReference type="SUPFAM" id="SSF51206">
    <property type="entry name" value="cAMP-binding domain-like"/>
    <property type="match status" value="1"/>
</dbReference>
<dbReference type="InterPro" id="IPR005467">
    <property type="entry name" value="His_kinase_dom"/>
</dbReference>
<dbReference type="RefSeq" id="WP_222426916.1">
    <property type="nucleotide sequence ID" value="NZ_LR213779.1"/>
</dbReference>
<evidence type="ECO:0000256" key="3">
    <source>
        <dbReference type="ARBA" id="ARBA00022777"/>
    </source>
</evidence>
<keyword evidence="7" id="KW-0547">Nucleotide-binding</keyword>
<dbReference type="InterPro" id="IPR018490">
    <property type="entry name" value="cNMP-bd_dom_sf"/>
</dbReference>
<dbReference type="SMART" id="SM00387">
    <property type="entry name" value="HATPase_c"/>
    <property type="match status" value="1"/>
</dbReference>
<comment type="catalytic activity">
    <reaction evidence="1">
        <text>ATP + protein L-histidine = ADP + protein N-phospho-L-histidine.</text>
        <dbReference type="EC" id="2.7.13.3"/>
    </reaction>
</comment>
<dbReference type="PANTHER" id="PTHR43065:SF48">
    <property type="entry name" value="HISTIDINE KINASE"/>
    <property type="match status" value="1"/>
</dbReference>
<dbReference type="InterPro" id="IPR000595">
    <property type="entry name" value="cNMP-bd_dom"/>
</dbReference>
<dbReference type="PRINTS" id="PR00344">
    <property type="entry name" value="BCTRLSENSOR"/>
</dbReference>
<organism evidence="7 8">
    <name type="scientific">Hyella patelloides LEGE 07179</name>
    <dbReference type="NCBI Taxonomy" id="945734"/>
    <lineage>
        <taxon>Bacteria</taxon>
        <taxon>Bacillati</taxon>
        <taxon>Cyanobacteriota</taxon>
        <taxon>Cyanophyceae</taxon>
        <taxon>Pleurocapsales</taxon>
        <taxon>Hyellaceae</taxon>
        <taxon>Hyella</taxon>
    </lineage>
</organism>
<dbReference type="InterPro" id="IPR014710">
    <property type="entry name" value="RmlC-like_jellyroll"/>
</dbReference>
<dbReference type="PROSITE" id="PS50109">
    <property type="entry name" value="HIS_KIN"/>
    <property type="match status" value="1"/>
</dbReference>
<dbReference type="PROSITE" id="PS50042">
    <property type="entry name" value="CNMP_BINDING_3"/>
    <property type="match status" value="2"/>
</dbReference>
<evidence type="ECO:0000256" key="4">
    <source>
        <dbReference type="ARBA" id="ARBA00023012"/>
    </source>
</evidence>
<evidence type="ECO:0000313" key="7">
    <source>
        <dbReference type="EMBL" id="VEP12882.1"/>
    </source>
</evidence>
<gene>
    <name evidence="7" type="ORF">H1P_170015</name>
</gene>
<dbReference type="EMBL" id="CAACVJ010000079">
    <property type="protein sequence ID" value="VEP12882.1"/>
    <property type="molecule type" value="Genomic_DNA"/>
</dbReference>
<dbReference type="Gene3D" id="2.60.120.10">
    <property type="entry name" value="Jelly Rolls"/>
    <property type="match status" value="1"/>
</dbReference>
<keyword evidence="7" id="KW-0067">ATP-binding</keyword>